<dbReference type="AlphaFoldDB" id="A0AAJ1X4I9"/>
<dbReference type="PANTHER" id="PTHR13789:SF318">
    <property type="entry name" value="GERANYLGERANYL DIPHOSPHATE REDUCTASE"/>
    <property type="match status" value="1"/>
</dbReference>
<gene>
    <name evidence="7" type="ORF">QE405_002921</name>
</gene>
<comment type="caution">
    <text evidence="7">The sequence shown here is derived from an EMBL/GenBank/DDBJ whole genome shotgun (WGS) entry which is preliminary data.</text>
</comment>
<dbReference type="GO" id="GO:0018669">
    <property type="term" value="F:3-hydroxybenzoate 6-monooxygenase activity"/>
    <property type="evidence" value="ECO:0007669"/>
    <property type="project" value="UniProtKB-EC"/>
</dbReference>
<evidence type="ECO:0000256" key="4">
    <source>
        <dbReference type="ARBA" id="ARBA00023002"/>
    </source>
</evidence>
<feature type="domain" description="FAD-binding" evidence="6">
    <location>
        <begin position="17"/>
        <end position="354"/>
    </location>
</feature>
<keyword evidence="2" id="KW-0285">Flavoprotein</keyword>
<dbReference type="EMBL" id="JAUTAN010000001">
    <property type="protein sequence ID" value="MDQ1105637.1"/>
    <property type="molecule type" value="Genomic_DNA"/>
</dbReference>
<protein>
    <submittedName>
        <fullName evidence="7">2-polyprenyl-6-methoxyphenol hydroxylase-like FAD-dependent oxidoreductase</fullName>
        <ecNumber evidence="7">1.14.13.24</ecNumber>
    </submittedName>
</protein>
<dbReference type="InterPro" id="IPR002938">
    <property type="entry name" value="FAD-bd"/>
</dbReference>
<keyword evidence="4 7" id="KW-0560">Oxidoreductase</keyword>
<keyword evidence="5" id="KW-0503">Monooxygenase</keyword>
<dbReference type="Proteomes" id="UP001239215">
    <property type="component" value="Unassembled WGS sequence"/>
</dbReference>
<evidence type="ECO:0000313" key="8">
    <source>
        <dbReference type="Proteomes" id="UP001239215"/>
    </source>
</evidence>
<evidence type="ECO:0000313" key="7">
    <source>
        <dbReference type="EMBL" id="MDQ1105637.1"/>
    </source>
</evidence>
<evidence type="ECO:0000259" key="6">
    <source>
        <dbReference type="Pfam" id="PF01494"/>
    </source>
</evidence>
<dbReference type="Gene3D" id="3.50.50.60">
    <property type="entry name" value="FAD/NAD(P)-binding domain"/>
    <property type="match status" value="1"/>
</dbReference>
<dbReference type="RefSeq" id="WP_307202062.1">
    <property type="nucleotide sequence ID" value="NZ_JAUTAN010000001.1"/>
</dbReference>
<name>A0AAJ1X4I9_9ACTN</name>
<evidence type="ECO:0000256" key="5">
    <source>
        <dbReference type="ARBA" id="ARBA00023033"/>
    </source>
</evidence>
<dbReference type="InterPro" id="IPR036188">
    <property type="entry name" value="FAD/NAD-bd_sf"/>
</dbReference>
<comment type="cofactor">
    <cofactor evidence="1">
        <name>FAD</name>
        <dbReference type="ChEBI" id="CHEBI:57692"/>
    </cofactor>
</comment>
<evidence type="ECO:0000256" key="1">
    <source>
        <dbReference type="ARBA" id="ARBA00001974"/>
    </source>
</evidence>
<dbReference type="SUPFAM" id="SSF51905">
    <property type="entry name" value="FAD/NAD(P)-binding domain"/>
    <property type="match status" value="1"/>
</dbReference>
<dbReference type="SUPFAM" id="SSF54373">
    <property type="entry name" value="FAD-linked reductases, C-terminal domain"/>
    <property type="match status" value="1"/>
</dbReference>
<dbReference type="InterPro" id="IPR050493">
    <property type="entry name" value="FAD-dep_Monooxygenase_BioMet"/>
</dbReference>
<dbReference type="Pfam" id="PF01494">
    <property type="entry name" value="FAD_binding_3"/>
    <property type="match status" value="1"/>
</dbReference>
<dbReference type="EC" id="1.14.13.24" evidence="7"/>
<dbReference type="GO" id="GO:0071949">
    <property type="term" value="F:FAD binding"/>
    <property type="evidence" value="ECO:0007669"/>
    <property type="project" value="InterPro"/>
</dbReference>
<evidence type="ECO:0000256" key="2">
    <source>
        <dbReference type="ARBA" id="ARBA00022630"/>
    </source>
</evidence>
<reference evidence="7" key="1">
    <citation type="submission" date="2023-07" db="EMBL/GenBank/DDBJ databases">
        <title>Functional and genomic diversity of the sorghum phyllosphere microbiome.</title>
        <authorList>
            <person name="Shade A."/>
        </authorList>
    </citation>
    <scope>NUCLEOTIDE SEQUENCE</scope>
    <source>
        <strain evidence="7">SORGH_AS_1067</strain>
    </source>
</reference>
<dbReference type="PRINTS" id="PR00420">
    <property type="entry name" value="RNGMNOXGNASE"/>
</dbReference>
<organism evidence="7 8">
    <name type="scientific">Nocardioides zeae</name>
    <dbReference type="NCBI Taxonomy" id="1457234"/>
    <lineage>
        <taxon>Bacteria</taxon>
        <taxon>Bacillati</taxon>
        <taxon>Actinomycetota</taxon>
        <taxon>Actinomycetes</taxon>
        <taxon>Propionibacteriales</taxon>
        <taxon>Nocardioidaceae</taxon>
        <taxon>Nocardioides</taxon>
    </lineage>
</organism>
<evidence type="ECO:0000256" key="3">
    <source>
        <dbReference type="ARBA" id="ARBA00022827"/>
    </source>
</evidence>
<dbReference type="PANTHER" id="PTHR13789">
    <property type="entry name" value="MONOOXYGENASE"/>
    <property type="match status" value="1"/>
</dbReference>
<proteinExistence type="predicted"/>
<sequence length="419" mass="45524">MTTTETTPTTRPSAHHDVLVVGGGIGGLATALSAARAGRDVHLVEQAPQFGEIGAGLQLGPNAMRAFDRLGVYAAVARSAVFPARGVVRDAVDGSELTVLDFGRRFVDRYGYPYAVAHRRDVLDALLDACHAEPNVHLENGRAVAEVHETASHADVFFTDGTRDRAQTIVGADGIRSRVRHLLDTSEPSFSGHIAYRGAIAIDDIPGPVSDDEVLLWIGPGMHLMQYPVRSGTLYNQVAVYERPPSRVEPHGDLTELADVFARACPQVRASVDLIDVSRGWPVFDRRPMRPWSTSRSVLIGDAAHAMLQYLGQGACQALEDAVELGAALRAHPGDDAAAFQAYEDVRRPIGARCQEAARPWGALWHTEDPTVLGLRNRLLRQRRPDDYSELDWLYAERSLTLLDNPAPGAAERATRAAS</sequence>
<keyword evidence="3" id="KW-0274">FAD</keyword>
<accession>A0AAJ1X4I9</accession>